<gene>
    <name evidence="1" type="ORF">TNIN_40591</name>
</gene>
<dbReference type="Proteomes" id="UP000886998">
    <property type="component" value="Unassembled WGS sequence"/>
</dbReference>
<name>A0A8X6XX87_9ARAC</name>
<comment type="caution">
    <text evidence="1">The sequence shown here is derived from an EMBL/GenBank/DDBJ whole genome shotgun (WGS) entry which is preliminary data.</text>
</comment>
<evidence type="ECO:0000313" key="2">
    <source>
        <dbReference type="Proteomes" id="UP000886998"/>
    </source>
</evidence>
<protein>
    <submittedName>
        <fullName evidence="1">Uncharacterized protein</fullName>
    </submittedName>
</protein>
<dbReference type="OrthoDB" id="10351229at2759"/>
<sequence length="110" mass="12474">MIRHVYWNAPSHSNVESSKKIAVAVEFRHVAMFCKNQKANSPRVFFGQFLDSVQPVWSTIFLPSASIMSWIRAHQGYAYQLVLSQFDDLTMSSKSLHFTLGATNVLVRPA</sequence>
<evidence type="ECO:0000313" key="1">
    <source>
        <dbReference type="EMBL" id="GFY60280.1"/>
    </source>
</evidence>
<organism evidence="1 2">
    <name type="scientific">Trichonephila inaurata madagascariensis</name>
    <dbReference type="NCBI Taxonomy" id="2747483"/>
    <lineage>
        <taxon>Eukaryota</taxon>
        <taxon>Metazoa</taxon>
        <taxon>Ecdysozoa</taxon>
        <taxon>Arthropoda</taxon>
        <taxon>Chelicerata</taxon>
        <taxon>Arachnida</taxon>
        <taxon>Araneae</taxon>
        <taxon>Araneomorphae</taxon>
        <taxon>Entelegynae</taxon>
        <taxon>Araneoidea</taxon>
        <taxon>Nephilidae</taxon>
        <taxon>Trichonephila</taxon>
        <taxon>Trichonephila inaurata</taxon>
    </lineage>
</organism>
<dbReference type="AlphaFoldDB" id="A0A8X6XX87"/>
<dbReference type="EMBL" id="BMAV01013079">
    <property type="protein sequence ID" value="GFY60280.1"/>
    <property type="molecule type" value="Genomic_DNA"/>
</dbReference>
<keyword evidence="2" id="KW-1185">Reference proteome</keyword>
<proteinExistence type="predicted"/>
<reference evidence="1" key="1">
    <citation type="submission" date="2020-08" db="EMBL/GenBank/DDBJ databases">
        <title>Multicomponent nature underlies the extraordinary mechanical properties of spider dragline silk.</title>
        <authorList>
            <person name="Kono N."/>
            <person name="Nakamura H."/>
            <person name="Mori M."/>
            <person name="Yoshida Y."/>
            <person name="Ohtoshi R."/>
            <person name="Malay A.D."/>
            <person name="Moran D.A.P."/>
            <person name="Tomita M."/>
            <person name="Numata K."/>
            <person name="Arakawa K."/>
        </authorList>
    </citation>
    <scope>NUCLEOTIDE SEQUENCE</scope>
</reference>
<accession>A0A8X6XX87</accession>